<dbReference type="Proteomes" id="UP001499910">
    <property type="component" value="Unassembled WGS sequence"/>
</dbReference>
<sequence>MQPGMSVARPRFPLHLLIRPRNWPILLLLGGAFVVAWLPEGARRALARPFGWGLWRIRRFRHVTTRNLEVCLPEMDDAARARLARDTTRRFALSLLQSLKVWIRQHRTRPAYPLARIDGQEHLDAALATGQGVLLLTGHYGAPEVHGSLTGQLPLGGRRLVGVYRQPGQDAADAVLRWARSGYCDGIIPGKDIRSIVRELRSGSVAWFAPDLEKANKGAVYVDFFGIPAGTTTATARLAGMGRAIVLPVRYREDPDGALVYDIRPPLADFPSDDIEADTRRVNAAIEDLIRDDPAPYWWCLERFLHRPEGAPPVY</sequence>
<keyword evidence="6 7" id="KW-0012">Acyltransferase</keyword>
<comment type="subcellular location">
    <subcellularLocation>
        <location evidence="1">Cell inner membrane</location>
    </subcellularLocation>
</comment>
<accession>A0ABP9LK52</accession>
<evidence type="ECO:0000313" key="8">
    <source>
        <dbReference type="Proteomes" id="UP001499910"/>
    </source>
</evidence>
<dbReference type="GO" id="GO:0016746">
    <property type="term" value="F:acyltransferase activity"/>
    <property type="evidence" value="ECO:0007669"/>
    <property type="project" value="UniProtKB-KW"/>
</dbReference>
<dbReference type="PIRSF" id="PIRSF026649">
    <property type="entry name" value="MsbB"/>
    <property type="match status" value="1"/>
</dbReference>
<gene>
    <name evidence="7" type="ORF">GCM10023209_31800</name>
</gene>
<name>A0ABP9LK52_9RHOB</name>
<keyword evidence="3" id="KW-0997">Cell inner membrane</keyword>
<protein>
    <submittedName>
        <fullName evidence="7">LpxL/LpxP family Kdo(2)-lipid IV(A) lauroyl/palmitoleoyl acyltransferase</fullName>
    </submittedName>
</protein>
<evidence type="ECO:0000313" key="7">
    <source>
        <dbReference type="EMBL" id="GAA5079485.1"/>
    </source>
</evidence>
<evidence type="ECO:0000256" key="6">
    <source>
        <dbReference type="ARBA" id="ARBA00023315"/>
    </source>
</evidence>
<dbReference type="CDD" id="cd07984">
    <property type="entry name" value="LPLAT_LABLAT-like"/>
    <property type="match status" value="1"/>
</dbReference>
<dbReference type="EMBL" id="BAABHW010000005">
    <property type="protein sequence ID" value="GAA5079485.1"/>
    <property type="molecule type" value="Genomic_DNA"/>
</dbReference>
<keyword evidence="5" id="KW-0472">Membrane</keyword>
<evidence type="ECO:0000256" key="4">
    <source>
        <dbReference type="ARBA" id="ARBA00022679"/>
    </source>
</evidence>
<dbReference type="InterPro" id="IPR004960">
    <property type="entry name" value="LipA_acyltrans"/>
</dbReference>
<dbReference type="PANTHER" id="PTHR30606">
    <property type="entry name" value="LIPID A BIOSYNTHESIS LAUROYL ACYLTRANSFERASE"/>
    <property type="match status" value="1"/>
</dbReference>
<keyword evidence="4" id="KW-0808">Transferase</keyword>
<proteinExistence type="predicted"/>
<evidence type="ECO:0000256" key="1">
    <source>
        <dbReference type="ARBA" id="ARBA00004533"/>
    </source>
</evidence>
<evidence type="ECO:0000256" key="5">
    <source>
        <dbReference type="ARBA" id="ARBA00023136"/>
    </source>
</evidence>
<evidence type="ECO:0000256" key="3">
    <source>
        <dbReference type="ARBA" id="ARBA00022519"/>
    </source>
</evidence>
<organism evidence="7 8">
    <name type="scientific">[Roseibacterium] beibuensis</name>
    <dbReference type="NCBI Taxonomy" id="1193142"/>
    <lineage>
        <taxon>Bacteria</taxon>
        <taxon>Pseudomonadati</taxon>
        <taxon>Pseudomonadota</taxon>
        <taxon>Alphaproteobacteria</taxon>
        <taxon>Rhodobacterales</taxon>
        <taxon>Roseobacteraceae</taxon>
        <taxon>Roseicyclus</taxon>
    </lineage>
</organism>
<dbReference type="Pfam" id="PF03279">
    <property type="entry name" value="Lip_A_acyltrans"/>
    <property type="match status" value="1"/>
</dbReference>
<keyword evidence="2" id="KW-1003">Cell membrane</keyword>
<dbReference type="PANTHER" id="PTHR30606:SF9">
    <property type="entry name" value="LIPID A BIOSYNTHESIS LAUROYLTRANSFERASE"/>
    <property type="match status" value="1"/>
</dbReference>
<reference evidence="8" key="1">
    <citation type="journal article" date="2019" name="Int. J. Syst. Evol. Microbiol.">
        <title>The Global Catalogue of Microorganisms (GCM) 10K type strain sequencing project: providing services to taxonomists for standard genome sequencing and annotation.</title>
        <authorList>
            <consortium name="The Broad Institute Genomics Platform"/>
            <consortium name="The Broad Institute Genome Sequencing Center for Infectious Disease"/>
            <person name="Wu L."/>
            <person name="Ma J."/>
        </authorList>
    </citation>
    <scope>NUCLEOTIDE SEQUENCE [LARGE SCALE GENOMIC DNA]</scope>
    <source>
        <strain evidence="8">JCM 18015</strain>
    </source>
</reference>
<evidence type="ECO:0000256" key="2">
    <source>
        <dbReference type="ARBA" id="ARBA00022475"/>
    </source>
</evidence>
<comment type="caution">
    <text evidence="7">The sequence shown here is derived from an EMBL/GenBank/DDBJ whole genome shotgun (WGS) entry which is preliminary data.</text>
</comment>
<keyword evidence="8" id="KW-1185">Reference proteome</keyword>